<feature type="transmembrane region" description="Helical" evidence="10">
    <location>
        <begin position="59"/>
        <end position="83"/>
    </location>
</feature>
<evidence type="ECO:0000256" key="9">
    <source>
        <dbReference type="ARBA" id="ARBA00023224"/>
    </source>
</evidence>
<keyword evidence="7 10" id="KW-0472">Membrane</keyword>
<feature type="transmembrane region" description="Helical" evidence="10">
    <location>
        <begin position="161"/>
        <end position="182"/>
    </location>
</feature>
<protein>
    <recommendedName>
        <fullName evidence="10">Odorant receptor</fullName>
    </recommendedName>
</protein>
<accession>A0A0M5KFK0</accession>
<evidence type="ECO:0000256" key="4">
    <source>
        <dbReference type="ARBA" id="ARBA00022692"/>
    </source>
</evidence>
<feature type="transmembrane region" description="Helical" evidence="10">
    <location>
        <begin position="120"/>
        <end position="141"/>
    </location>
</feature>
<keyword evidence="2" id="KW-1003">Cell membrane</keyword>
<evidence type="ECO:0000256" key="1">
    <source>
        <dbReference type="ARBA" id="ARBA00004651"/>
    </source>
</evidence>
<reference evidence="11" key="1">
    <citation type="journal article" date="2015" name="Cell. Mol. Life Sci.">
        <title>Identification and functional analysis of olfactory receptor family reveal unusual characteristics of the olfactory system in the migratory locust.</title>
        <authorList>
            <person name="Wang Z."/>
            <person name="Yang P."/>
            <person name="Chen D."/>
            <person name="Jiang F."/>
            <person name="Li Y."/>
            <person name="Wang X."/>
            <person name="Kang L."/>
        </authorList>
    </citation>
    <scope>NUCLEOTIDE SEQUENCE</scope>
</reference>
<organism evidence="11">
    <name type="scientific">Locusta migratoria</name>
    <name type="common">Migratory locust</name>
    <dbReference type="NCBI Taxonomy" id="7004"/>
    <lineage>
        <taxon>Eukaryota</taxon>
        <taxon>Metazoa</taxon>
        <taxon>Ecdysozoa</taxon>
        <taxon>Arthropoda</taxon>
        <taxon>Hexapoda</taxon>
        <taxon>Insecta</taxon>
        <taxon>Pterygota</taxon>
        <taxon>Neoptera</taxon>
        <taxon>Polyneoptera</taxon>
        <taxon>Orthoptera</taxon>
        <taxon>Caelifera</taxon>
        <taxon>Acrididea</taxon>
        <taxon>Acridomorpha</taxon>
        <taxon>Acridoidea</taxon>
        <taxon>Acrididae</taxon>
        <taxon>Oedipodinae</taxon>
        <taxon>Locusta</taxon>
    </lineage>
</organism>
<dbReference type="EMBL" id="KP843324">
    <property type="protein sequence ID" value="ALD51460.1"/>
    <property type="molecule type" value="mRNA"/>
</dbReference>
<evidence type="ECO:0000313" key="11">
    <source>
        <dbReference type="EMBL" id="ALD51460.1"/>
    </source>
</evidence>
<proteinExistence type="evidence at transcript level"/>
<evidence type="ECO:0000256" key="2">
    <source>
        <dbReference type="ARBA" id="ARBA00022475"/>
    </source>
</evidence>
<keyword evidence="3 10" id="KW-0716">Sensory transduction</keyword>
<evidence type="ECO:0000256" key="8">
    <source>
        <dbReference type="ARBA" id="ARBA00023170"/>
    </source>
</evidence>
<dbReference type="AlphaFoldDB" id="A0A0M5KFK0"/>
<dbReference type="PANTHER" id="PTHR21137:SF35">
    <property type="entry name" value="ODORANT RECEPTOR 19A-RELATED"/>
    <property type="match status" value="1"/>
</dbReference>
<evidence type="ECO:0000256" key="6">
    <source>
        <dbReference type="ARBA" id="ARBA00022989"/>
    </source>
</evidence>
<evidence type="ECO:0000256" key="3">
    <source>
        <dbReference type="ARBA" id="ARBA00022606"/>
    </source>
</evidence>
<feature type="transmembrane region" description="Helical" evidence="10">
    <location>
        <begin position="25"/>
        <end position="47"/>
    </location>
</feature>
<reference evidence="11" key="2">
    <citation type="submission" date="2015-02" db="EMBL/GenBank/DDBJ databases">
        <authorList>
            <person name="Torres C."/>
        </authorList>
    </citation>
    <scope>NUCLEOTIDE SEQUENCE</scope>
</reference>
<comment type="caution">
    <text evidence="10">Lacks conserved residue(s) required for the propagation of feature annotation.</text>
</comment>
<dbReference type="InterPro" id="IPR004117">
    <property type="entry name" value="7tm6_olfct_rcpt"/>
</dbReference>
<comment type="similarity">
    <text evidence="10">Belongs to the insect chemoreceptor superfamily. Heteromeric odorant receptor channel (TC 1.A.69) family.</text>
</comment>
<dbReference type="GO" id="GO:0007165">
    <property type="term" value="P:signal transduction"/>
    <property type="evidence" value="ECO:0007669"/>
    <property type="project" value="UniProtKB-KW"/>
</dbReference>
<name>A0A0M5KFK0_LOCMI</name>
<keyword evidence="5 10" id="KW-0552">Olfaction</keyword>
<sequence>MGHLLTPLHWTGVLRHPRYSHQSPLLFRLYTAAVSSFALCFICSEAAALVHDDTGDMDVIILLISTINTASIWIIRMVHIAVFERDFHKLAVQVGHDFAEFLTWEDIPVMRAKSRRVRRFTLGVVWFGVSACSYFLVSPVSPEGLPFILALPFDATTPLGFAVSWLFCTITCMHAVVMTMALDSFNVSLIAQLRIQLTLLSNKIVSLAREMSQRPIYSPETSSYHELHSRLEKCVRHHQTIIRNVDLLERRLGSILLAQSISIGAVACFQMFQIATSANGVQQVGKFGCYLTTMLTELFVYCWFGDDLITESEKLALAAYEALASLQGCPMPITRSLLLLMQRAQRPLCITAGGFFPLSRESYVAVLNVSYSFFAILRNFKEEEQQPD</sequence>
<dbReference type="Pfam" id="PF02949">
    <property type="entry name" value="7tm_6"/>
    <property type="match status" value="1"/>
</dbReference>
<keyword evidence="8 10" id="KW-0675">Receptor</keyword>
<comment type="subcellular location">
    <subcellularLocation>
        <location evidence="1 10">Cell membrane</location>
        <topology evidence="1 10">Multi-pass membrane protein</topology>
    </subcellularLocation>
</comment>
<dbReference type="GO" id="GO:0005886">
    <property type="term" value="C:plasma membrane"/>
    <property type="evidence" value="ECO:0007669"/>
    <property type="project" value="UniProtKB-SubCell"/>
</dbReference>
<evidence type="ECO:0000256" key="10">
    <source>
        <dbReference type="RuleBase" id="RU351113"/>
    </source>
</evidence>
<dbReference type="GO" id="GO:0005549">
    <property type="term" value="F:odorant binding"/>
    <property type="evidence" value="ECO:0007669"/>
    <property type="project" value="InterPro"/>
</dbReference>
<feature type="transmembrane region" description="Helical" evidence="10">
    <location>
        <begin position="252"/>
        <end position="272"/>
    </location>
</feature>
<evidence type="ECO:0000256" key="7">
    <source>
        <dbReference type="ARBA" id="ARBA00023136"/>
    </source>
</evidence>
<keyword evidence="4 10" id="KW-0812">Transmembrane</keyword>
<dbReference type="GO" id="GO:0004984">
    <property type="term" value="F:olfactory receptor activity"/>
    <property type="evidence" value="ECO:0007669"/>
    <property type="project" value="InterPro"/>
</dbReference>
<dbReference type="PANTHER" id="PTHR21137">
    <property type="entry name" value="ODORANT RECEPTOR"/>
    <property type="match status" value="1"/>
</dbReference>
<keyword evidence="9 10" id="KW-0807">Transducer</keyword>
<evidence type="ECO:0000256" key="5">
    <source>
        <dbReference type="ARBA" id="ARBA00022725"/>
    </source>
</evidence>
<keyword evidence="6 10" id="KW-1133">Transmembrane helix</keyword>